<proteinExistence type="predicted"/>
<dbReference type="EMBL" id="OIVN01000712">
    <property type="protein sequence ID" value="SPC84461.1"/>
    <property type="molecule type" value="Genomic_DNA"/>
</dbReference>
<gene>
    <name evidence="1" type="ORF">FSB_LOCUS12343</name>
</gene>
<accession>A0A2N9FC46</accession>
<organism evidence="1">
    <name type="scientific">Fagus sylvatica</name>
    <name type="common">Beechnut</name>
    <dbReference type="NCBI Taxonomy" id="28930"/>
    <lineage>
        <taxon>Eukaryota</taxon>
        <taxon>Viridiplantae</taxon>
        <taxon>Streptophyta</taxon>
        <taxon>Embryophyta</taxon>
        <taxon>Tracheophyta</taxon>
        <taxon>Spermatophyta</taxon>
        <taxon>Magnoliopsida</taxon>
        <taxon>eudicotyledons</taxon>
        <taxon>Gunneridae</taxon>
        <taxon>Pentapetalae</taxon>
        <taxon>rosids</taxon>
        <taxon>fabids</taxon>
        <taxon>Fagales</taxon>
        <taxon>Fagaceae</taxon>
        <taxon>Fagus</taxon>
    </lineage>
</organism>
<sequence>MPRAASYRAARDDAAPAVQLAMWRSYPPRSPSTKSSSVFVRVHFSDPIFEGTFGGLLDTQNGVIQHILLKSVFDVLGTVGKLALPFPLKFWTCGKSELGSRDMVPRTGTAGSVFGPLEDIFPIEIPARPGKILDDPRVPHRACMCPLSNVPGLADQLVMSQEDSVRKRGNVGGKVLEFSAQPYFVGPVFVRVYRPCTEESLGSQDMILRTEVVGMFLMSRGHLTDSRFRLDLEELLTIRKLCVVAEVTLLLKGFSLRTKFLPVGKNPKLRKRCFATILAKCWTAFHSFIHNSLVLSSVFDPVKYRIEALDMLYTLVRGQSARSSFRFGQRSGQTLVKLGLGQSSPNSGKCAPDPILRVLLVRWAPVGSEIGSVKPWSNLVKPWSNLVNPGQTWSNSGKCVPDLRFGSLFDVASPRRIRPAWSGLPRFTCRHPRKSQG</sequence>
<evidence type="ECO:0000313" key="1">
    <source>
        <dbReference type="EMBL" id="SPC84461.1"/>
    </source>
</evidence>
<dbReference type="AlphaFoldDB" id="A0A2N9FC46"/>
<reference evidence="1" key="1">
    <citation type="submission" date="2018-02" db="EMBL/GenBank/DDBJ databases">
        <authorList>
            <person name="Cohen D.B."/>
            <person name="Kent A.D."/>
        </authorList>
    </citation>
    <scope>NUCLEOTIDE SEQUENCE</scope>
</reference>
<protein>
    <submittedName>
        <fullName evidence="1">Uncharacterized protein</fullName>
    </submittedName>
</protein>
<name>A0A2N9FC46_FAGSY</name>